<feature type="compositionally biased region" description="Basic residues" evidence="1">
    <location>
        <begin position="130"/>
        <end position="139"/>
    </location>
</feature>
<feature type="compositionally biased region" description="Basic and acidic residues" evidence="1">
    <location>
        <begin position="115"/>
        <end position="129"/>
    </location>
</feature>
<gene>
    <name evidence="2" type="ORF">JW646_01570</name>
</gene>
<evidence type="ECO:0000313" key="2">
    <source>
        <dbReference type="EMBL" id="UEL48166.1"/>
    </source>
</evidence>
<dbReference type="Proteomes" id="UP001198983">
    <property type="component" value="Chromosome"/>
</dbReference>
<dbReference type="Pfam" id="PF11208">
    <property type="entry name" value="DUF2992"/>
    <property type="match status" value="1"/>
</dbReference>
<dbReference type="EMBL" id="CP081135">
    <property type="protein sequence ID" value="UEL48166.1"/>
    <property type="molecule type" value="Genomic_DNA"/>
</dbReference>
<evidence type="ECO:0000256" key="1">
    <source>
        <dbReference type="SAM" id="MobiDB-lite"/>
    </source>
</evidence>
<protein>
    <submittedName>
        <fullName evidence="2">YjdF family protein</fullName>
    </submittedName>
</protein>
<reference evidence="2 3" key="1">
    <citation type="journal article" date="2023" name="Int. J. Syst. Evol. Microbiol.">
        <title>Terrisporobacter hibernicus sp. nov., isolated from bovine faeces in Northern Ireland.</title>
        <authorList>
            <person name="Mitchell M."/>
            <person name="Nguyen S.V."/>
            <person name="Connor M."/>
            <person name="Fairley D.J."/>
            <person name="Donoghue O."/>
            <person name="Marshall H."/>
            <person name="Koolman L."/>
            <person name="McMullan G."/>
            <person name="Schaffer K.E."/>
            <person name="McGrath J.W."/>
            <person name="Fanning S."/>
        </authorList>
    </citation>
    <scope>NUCLEOTIDE SEQUENCE [LARGE SCALE GENOMIC DNA]</scope>
    <source>
        <strain evidence="2 3">MCA3</strain>
    </source>
</reference>
<dbReference type="AlphaFoldDB" id="A0AAX2ZGK2"/>
<keyword evidence="3" id="KW-1185">Reference proteome</keyword>
<sequence>MIQSSCKLTVLFQNQFWVGIFEGECENEYSVARVVLGSEPTEAQLYEFILKNYNKIPFKKIQSETFSNQKKTNYKRLQREVKKQQKEIGVGTKAQNAIKLQHESAKVERRRKRKEIKESKSDKMYELKQMKKKEKHKGH</sequence>
<feature type="region of interest" description="Disordered" evidence="1">
    <location>
        <begin position="94"/>
        <end position="139"/>
    </location>
</feature>
<dbReference type="RefSeq" id="WP_228416325.1">
    <property type="nucleotide sequence ID" value="NZ_CP081135.1"/>
</dbReference>
<dbReference type="PIRSF" id="PIRSF021328">
    <property type="entry name" value="UCP021328"/>
    <property type="match status" value="1"/>
</dbReference>
<accession>A0AAX2ZGK2</accession>
<dbReference type="KEGG" id="tem:JW646_01570"/>
<dbReference type="InterPro" id="IPR016787">
    <property type="entry name" value="UCP021328"/>
</dbReference>
<proteinExistence type="predicted"/>
<evidence type="ECO:0000313" key="3">
    <source>
        <dbReference type="Proteomes" id="UP001198983"/>
    </source>
</evidence>
<name>A0AAX2ZGK2_9FIRM</name>
<organism evidence="2 3">
    <name type="scientific">Terrisporobacter hibernicus</name>
    <dbReference type="NCBI Taxonomy" id="2813371"/>
    <lineage>
        <taxon>Bacteria</taxon>
        <taxon>Bacillati</taxon>
        <taxon>Bacillota</taxon>
        <taxon>Clostridia</taxon>
        <taxon>Peptostreptococcales</taxon>
        <taxon>Peptostreptococcaceae</taxon>
        <taxon>Terrisporobacter</taxon>
    </lineage>
</organism>